<dbReference type="Gene3D" id="3.40.50.2300">
    <property type="match status" value="1"/>
</dbReference>
<protein>
    <submittedName>
        <fullName evidence="4">Alkaline phosphatase synthesis transcriptional regulatory protein PhoP</fullName>
    </submittedName>
</protein>
<dbReference type="Proteomes" id="UP000328092">
    <property type="component" value="Unassembled WGS sequence"/>
</dbReference>
<evidence type="ECO:0000313" key="5">
    <source>
        <dbReference type="Proteomes" id="UP000328092"/>
    </source>
</evidence>
<dbReference type="SUPFAM" id="SSF52172">
    <property type="entry name" value="CheY-like"/>
    <property type="match status" value="1"/>
</dbReference>
<dbReference type="InterPro" id="IPR011006">
    <property type="entry name" value="CheY-like_superfamily"/>
</dbReference>
<accession>A0A508SV50</accession>
<dbReference type="Pfam" id="PF07228">
    <property type="entry name" value="SpoIIE"/>
    <property type="match status" value="1"/>
</dbReference>
<dbReference type="SUPFAM" id="SSF81606">
    <property type="entry name" value="PP2C-like"/>
    <property type="match status" value="1"/>
</dbReference>
<reference evidence="4" key="1">
    <citation type="submission" date="2019-02" db="EMBL/GenBank/DDBJ databases">
        <authorList>
            <person name="Pothier F.J."/>
        </authorList>
    </citation>
    <scope>NUCLEOTIDE SEQUENCE</scope>
    <source>
        <strain evidence="4">CI-1B</strain>
    </source>
</reference>
<proteinExistence type="predicted"/>
<dbReference type="SMART" id="SM00448">
    <property type="entry name" value="REC"/>
    <property type="match status" value="1"/>
</dbReference>
<organism evidence="4 5">
    <name type="scientific">Bradyrhizobium ivorense</name>
    <dbReference type="NCBI Taxonomy" id="2511166"/>
    <lineage>
        <taxon>Bacteria</taxon>
        <taxon>Pseudomonadati</taxon>
        <taxon>Pseudomonadota</taxon>
        <taxon>Alphaproteobacteria</taxon>
        <taxon>Hyphomicrobiales</taxon>
        <taxon>Nitrobacteraceae</taxon>
        <taxon>Bradyrhizobium</taxon>
    </lineage>
</organism>
<dbReference type="SMART" id="SM00331">
    <property type="entry name" value="PP2C_SIG"/>
    <property type="match status" value="1"/>
</dbReference>
<dbReference type="Pfam" id="PF00072">
    <property type="entry name" value="Response_reg"/>
    <property type="match status" value="1"/>
</dbReference>
<comment type="caution">
    <text evidence="4">The sequence shown here is derived from an EMBL/GenBank/DDBJ whole genome shotgun (WGS) entry which is preliminary data.</text>
</comment>
<dbReference type="InterPro" id="IPR001932">
    <property type="entry name" value="PPM-type_phosphatase-like_dom"/>
</dbReference>
<evidence type="ECO:0000259" key="3">
    <source>
        <dbReference type="PROSITE" id="PS50110"/>
    </source>
</evidence>
<feature type="modified residue" description="4-aspartylphosphate" evidence="2">
    <location>
        <position position="57"/>
    </location>
</feature>
<dbReference type="OrthoDB" id="315417at2"/>
<keyword evidence="1" id="KW-0378">Hydrolase</keyword>
<dbReference type="InterPro" id="IPR036457">
    <property type="entry name" value="PPM-type-like_dom_sf"/>
</dbReference>
<keyword evidence="2" id="KW-0597">Phosphoprotein</keyword>
<dbReference type="PROSITE" id="PS50110">
    <property type="entry name" value="RESPONSE_REGULATORY"/>
    <property type="match status" value="1"/>
</dbReference>
<dbReference type="AlphaFoldDB" id="A0A508SV50"/>
<sequence>MTAIEAALLVVDDNEDNRYTLTRRLDREGYKNLTIATNGREALEKLKAQPFDLVLLDIMMPDMNGYEVLEQVKATPALRDIPIIMISSLDEIESVIRCIELGAEDYLNKPFNPTLLRARVGASLEKKRLRDEVRSNMERLAQELEAARALQLAMLPRQFPSCSPSHPIAVHAVMEPAKEVGGDLYDCFYAGEHTFCFLVGDVCGKGASAAMFMARARSLVRITVNLWRQWRADDLDPGALLDAVNRELCQDNDDCMFVTMFLGLIDTHSGLLSFANAGHPRPHLIASSGETGQIDAKAALPLGVRRDARFPTLTLQIHPGDALFLCSDGVFEAANGDGELFSVERVGQLLRQAAAAEPVEMVRIIKDAVDAFTGGTSRTDDLTALALRWRPALTTAA</sequence>
<dbReference type="InterPro" id="IPR052016">
    <property type="entry name" value="Bact_Sigma-Reg"/>
</dbReference>
<evidence type="ECO:0000256" key="2">
    <source>
        <dbReference type="PROSITE-ProRule" id="PRU00169"/>
    </source>
</evidence>
<gene>
    <name evidence="4" type="primary">phoP_1</name>
    <name evidence="4" type="ORF">CI1B_02540</name>
</gene>
<dbReference type="PANTHER" id="PTHR43156">
    <property type="entry name" value="STAGE II SPORULATION PROTEIN E-RELATED"/>
    <property type="match status" value="1"/>
</dbReference>
<dbReference type="GO" id="GO:0000160">
    <property type="term" value="P:phosphorelay signal transduction system"/>
    <property type="evidence" value="ECO:0007669"/>
    <property type="project" value="InterPro"/>
</dbReference>
<dbReference type="RefSeq" id="WP_139857080.1">
    <property type="nucleotide sequence ID" value="NZ_CAADFC020000004.1"/>
</dbReference>
<name>A0A508SV50_9BRAD</name>
<dbReference type="InterPro" id="IPR001789">
    <property type="entry name" value="Sig_transdc_resp-reg_receiver"/>
</dbReference>
<evidence type="ECO:0000313" key="4">
    <source>
        <dbReference type="EMBL" id="VIO65157.1"/>
    </source>
</evidence>
<keyword evidence="5" id="KW-1185">Reference proteome</keyword>
<evidence type="ECO:0000256" key="1">
    <source>
        <dbReference type="ARBA" id="ARBA00022801"/>
    </source>
</evidence>
<feature type="domain" description="Response regulatory" evidence="3">
    <location>
        <begin position="7"/>
        <end position="124"/>
    </location>
</feature>
<dbReference type="PANTHER" id="PTHR43156:SF2">
    <property type="entry name" value="STAGE II SPORULATION PROTEIN E"/>
    <property type="match status" value="1"/>
</dbReference>
<dbReference type="EMBL" id="CAADFC020000004">
    <property type="protein sequence ID" value="VIO65157.1"/>
    <property type="molecule type" value="Genomic_DNA"/>
</dbReference>
<dbReference type="Gene3D" id="3.60.40.10">
    <property type="entry name" value="PPM-type phosphatase domain"/>
    <property type="match status" value="1"/>
</dbReference>
<dbReference type="GO" id="GO:0016791">
    <property type="term" value="F:phosphatase activity"/>
    <property type="evidence" value="ECO:0007669"/>
    <property type="project" value="TreeGrafter"/>
</dbReference>